<proteinExistence type="predicted"/>
<dbReference type="AlphaFoldDB" id="Q8KC16"/>
<evidence type="ECO:0000256" key="1">
    <source>
        <dbReference type="SAM" id="MobiDB-lite"/>
    </source>
</evidence>
<evidence type="ECO:0008006" key="5">
    <source>
        <dbReference type="Google" id="ProtNLM"/>
    </source>
</evidence>
<keyword evidence="2" id="KW-0812">Transmembrane</keyword>
<accession>Q8KC16</accession>
<dbReference type="EnsemblBacteria" id="AAM72838">
    <property type="protein sequence ID" value="AAM72838"/>
    <property type="gene ID" value="CT1613"/>
</dbReference>
<dbReference type="HOGENOM" id="CLU_749439_0_0_10"/>
<reference evidence="3 4" key="1">
    <citation type="journal article" date="2002" name="Proc. Natl. Acad. Sci. U.S.A.">
        <title>The complete genome sequence of Chlorobium tepidum TLS, a photosynthetic, anaerobic, green-sulfur bacterium.</title>
        <authorList>
            <person name="Eisen J.A."/>
            <person name="Nelson K.E."/>
            <person name="Paulsen I.T."/>
            <person name="Heidelberg J.F."/>
            <person name="Wu M."/>
            <person name="Dodson R.J."/>
            <person name="Deboy R."/>
            <person name="Gwinn M.L."/>
            <person name="Nelson W.C."/>
            <person name="Haft D.H."/>
            <person name="Hickey E.K."/>
            <person name="Peterson J.D."/>
            <person name="Durkin A.S."/>
            <person name="Kolonay J.L."/>
            <person name="Yang F."/>
            <person name="Holt I."/>
            <person name="Umayam L.A."/>
            <person name="Mason T."/>
            <person name="Brenner M."/>
            <person name="Shea T.P."/>
            <person name="Parksey D."/>
            <person name="Nierman W.C."/>
            <person name="Feldblyum T.V."/>
            <person name="Hansen C.L."/>
            <person name="Craven M.B."/>
            <person name="Radune D."/>
            <person name="Vamathevan J."/>
            <person name="Khouri H."/>
            <person name="White O."/>
            <person name="Gruber T.M."/>
            <person name="Ketchum K.A."/>
            <person name="Venter J.C."/>
            <person name="Tettelin H."/>
            <person name="Bryant D.A."/>
            <person name="Fraser C.M."/>
        </authorList>
    </citation>
    <scope>NUCLEOTIDE SEQUENCE [LARGE SCALE GENOMIC DNA]</scope>
    <source>
        <strain evidence="4">ATCC 49652 / DSM 12025 / NBRC 103806 / TLS</strain>
    </source>
</reference>
<protein>
    <recommendedName>
        <fullName evidence="5">DUF3352 domain-containing protein</fullName>
    </recommendedName>
</protein>
<organism evidence="3 4">
    <name type="scientific">Chlorobaculum tepidum (strain ATCC 49652 / DSM 12025 / NBRC 103806 / TLS)</name>
    <name type="common">Chlorobium tepidum</name>
    <dbReference type="NCBI Taxonomy" id="194439"/>
    <lineage>
        <taxon>Bacteria</taxon>
        <taxon>Pseudomonadati</taxon>
        <taxon>Chlorobiota</taxon>
        <taxon>Chlorobiia</taxon>
        <taxon>Chlorobiales</taxon>
        <taxon>Chlorobiaceae</taxon>
        <taxon>Chlorobaculum</taxon>
    </lineage>
</organism>
<dbReference type="OrthoDB" id="593939at2"/>
<dbReference type="eggNOG" id="ENOG5030E47">
    <property type="taxonomic scope" value="Bacteria"/>
</dbReference>
<evidence type="ECO:0000313" key="3">
    <source>
        <dbReference type="EMBL" id="AAM72838.1"/>
    </source>
</evidence>
<dbReference type="EMBL" id="AE006470">
    <property type="protein sequence ID" value="AAM72838.1"/>
    <property type="molecule type" value="Genomic_DNA"/>
</dbReference>
<evidence type="ECO:0000256" key="2">
    <source>
        <dbReference type="SAM" id="Phobius"/>
    </source>
</evidence>
<keyword evidence="4" id="KW-1185">Reference proteome</keyword>
<dbReference type="KEGG" id="cte:CT1613"/>
<keyword evidence="2" id="KW-0472">Membrane</keyword>
<keyword evidence="2" id="KW-1133">Transmembrane helix</keyword>
<dbReference type="STRING" id="194439.CT1613"/>
<feature type="transmembrane region" description="Helical" evidence="2">
    <location>
        <begin position="35"/>
        <end position="54"/>
    </location>
</feature>
<dbReference type="Proteomes" id="UP000001007">
    <property type="component" value="Chromosome"/>
</dbReference>
<feature type="region of interest" description="Disordered" evidence="1">
    <location>
        <begin position="1"/>
        <end position="28"/>
    </location>
</feature>
<dbReference type="PATRIC" id="fig|194439.7.peg.1458"/>
<sequence>MPSRKTPNLSRPMSGNESMPATPQMQAPKKKGPKVIATLFVIFVIIAAAGWFWINWEKPRIAPEPLSPELTTIIQNMPGISDAMIYVGLKDIRESKFWNEVVPDSIKNSPLLSLGKRTDSLMKAGNINLTNDLDTLLVGFQRSGRKQQNYIGIACGPVARKAQAPFLKSASLQTAEVAGRQAYEIDSTLWVSPMGTNRLAIASSSNMLEKFFKPSGHLFERDSTTASLIRKTPYKSHVWFALASPQWTAGALQSITSQNRDVKSVGNLNRLQQISMSVKFDDNGLKGQSEWVYKDRQAAFFASTFLWGAIKLSSISGTRTSESTKELLKHLKVSQNLESVIVTADLPETIFKKSGKKE</sequence>
<evidence type="ECO:0000313" key="4">
    <source>
        <dbReference type="Proteomes" id="UP000001007"/>
    </source>
</evidence>
<gene>
    <name evidence="3" type="ordered locus">CT1613</name>
</gene>
<feature type="compositionally biased region" description="Polar residues" evidence="1">
    <location>
        <begin position="1"/>
        <end position="25"/>
    </location>
</feature>
<name>Q8KC16_CHLTE</name>